<feature type="compositionally biased region" description="Pro residues" evidence="1">
    <location>
        <begin position="593"/>
        <end position="615"/>
    </location>
</feature>
<evidence type="ECO:0000256" key="1">
    <source>
        <dbReference type="SAM" id="MobiDB-lite"/>
    </source>
</evidence>
<evidence type="ECO:0000313" key="4">
    <source>
        <dbReference type="Proteomes" id="UP001332243"/>
    </source>
</evidence>
<evidence type="ECO:0000313" key="3">
    <source>
        <dbReference type="EMBL" id="MEE6261012.1"/>
    </source>
</evidence>
<dbReference type="InterPro" id="IPR014867">
    <property type="entry name" value="Spore_coat_CotH_CotH2/3/7"/>
</dbReference>
<accession>A0ABU7RWW4</accession>
<dbReference type="InterPro" id="IPR008965">
    <property type="entry name" value="CBM2/CBM3_carb-bd_dom_sf"/>
</dbReference>
<dbReference type="RefSeq" id="WP_331216114.1">
    <property type="nucleotide sequence ID" value="NZ_JAZGQK010000017.1"/>
</dbReference>
<keyword evidence="3" id="KW-0418">Kinase</keyword>
<dbReference type="InterPro" id="IPR001919">
    <property type="entry name" value="CBD2"/>
</dbReference>
<proteinExistence type="predicted"/>
<dbReference type="Proteomes" id="UP001332243">
    <property type="component" value="Unassembled WGS sequence"/>
</dbReference>
<comment type="caution">
    <text evidence="3">The sequence shown here is derived from an EMBL/GenBank/DDBJ whole genome shotgun (WGS) entry which is preliminary data.</text>
</comment>
<dbReference type="Pfam" id="PF00553">
    <property type="entry name" value="CBM_2"/>
    <property type="match status" value="1"/>
</dbReference>
<protein>
    <submittedName>
        <fullName evidence="3">CotH kinase family protein</fullName>
    </submittedName>
</protein>
<evidence type="ECO:0000259" key="2">
    <source>
        <dbReference type="PROSITE" id="PS51173"/>
    </source>
</evidence>
<dbReference type="EMBL" id="JAZGQK010000017">
    <property type="protein sequence ID" value="MEE6261012.1"/>
    <property type="molecule type" value="Genomic_DNA"/>
</dbReference>
<feature type="region of interest" description="Disordered" evidence="1">
    <location>
        <begin position="584"/>
        <end position="621"/>
    </location>
</feature>
<dbReference type="SUPFAM" id="SSF49384">
    <property type="entry name" value="Carbohydrate-binding domain"/>
    <property type="match status" value="1"/>
</dbReference>
<dbReference type="InterPro" id="IPR012291">
    <property type="entry name" value="CBM2_carb-bd_dom_sf"/>
</dbReference>
<dbReference type="GO" id="GO:0016301">
    <property type="term" value="F:kinase activity"/>
    <property type="evidence" value="ECO:0007669"/>
    <property type="project" value="UniProtKB-KW"/>
</dbReference>
<dbReference type="Pfam" id="PF08757">
    <property type="entry name" value="CotH"/>
    <property type="match status" value="1"/>
</dbReference>
<keyword evidence="4" id="KW-1185">Reference proteome</keyword>
<keyword evidence="3" id="KW-0808">Transferase</keyword>
<dbReference type="Gene3D" id="2.60.40.290">
    <property type="match status" value="1"/>
</dbReference>
<dbReference type="Pfam" id="PF13290">
    <property type="entry name" value="CHB_HEX_C_1"/>
    <property type="match status" value="1"/>
</dbReference>
<dbReference type="SMART" id="SM00637">
    <property type="entry name" value="CBD_II"/>
    <property type="match status" value="1"/>
</dbReference>
<name>A0ABU7RWW4_9ACTN</name>
<dbReference type="PROSITE" id="PS51173">
    <property type="entry name" value="CBM2"/>
    <property type="match status" value="1"/>
</dbReference>
<gene>
    <name evidence="3" type="ORF">V1633_21240</name>
</gene>
<dbReference type="InterPro" id="IPR059177">
    <property type="entry name" value="GH29D-like_dom"/>
</dbReference>
<reference evidence="3 4" key="1">
    <citation type="submission" date="2024-01" db="EMBL/GenBank/DDBJ databases">
        <title>Genome insights into Plantactinospora sonchi sp. nov.</title>
        <authorList>
            <person name="Wang L."/>
        </authorList>
    </citation>
    <scope>NUCLEOTIDE SEQUENCE [LARGE SCALE GENOMIC DNA]</scope>
    <source>
        <strain evidence="3 4">NEAU-QY2</strain>
    </source>
</reference>
<feature type="domain" description="CBM2" evidence="2">
    <location>
        <begin position="616"/>
        <end position="719"/>
    </location>
</feature>
<sequence length="719" mass="76847">MRRIVYYVVGVLTVAAIGVDLGPPTAPAAAGLSPAAAAVDAGGTGAGSADLAVQQAAGVGAGQAAQQVPEPSAEQVAAAAAELAGDITFSVPSGTFQNEVSVSLSTALSGAVIRYTTDNQPPTEASPSYSGTPLRITRTTQLRAQAYVNGTATGEPGTAIYVARAVTTTHDLPVLLLDAYGQGAPGREYVDTSVMEFRPTNGSTSLAATPSLVSRAGFHLRGNSSAMFPKVPYRLELRDNADDDADLPLLGLPEDSDWVMRGPYSDKALIRDAFVYGLGRDMGRVHAPRFAFAEVYVNLDAQPVSAADYQGVYLIVESIKNSKNRLDLKQLDEDDVTLPKITGGYIFKFEWLAAEEPILPCPGGGANCWNFLEVVDPEPLQPAQRDWLTQHLQQFNTMVNSAGFADPTTGYPAWIEVDSWVDNMIINEFTREMDSYLRSAYFHKDRDGKIVAGPLWDFDLTFGVGGFFANDQISGWQYQQTRNPVANNWYQRLVQDPAFVNRVKVRWQQLRQGLLSNAQLEARINSLANPLTAAAARNFQKWPILSTRMVGPFVTPTNPTWAGQVQQMRDWMFQRAAWLDSTAAWGGTTTTPPTTPPATTAPPTRPPVTTPPVTTPPASGRSCTAAYSITSQWTGGFQADVRVTAGTAAINGWRVNWTFGNGQTVSQSWNATVTASGSAVTATNAAHNGALGAAASTTFGFIGSWTGTNSLPTLTCTAS</sequence>
<organism evidence="3 4">
    <name type="scientific">Plantactinospora sonchi</name>
    <dbReference type="NCBI Taxonomy" id="1544735"/>
    <lineage>
        <taxon>Bacteria</taxon>
        <taxon>Bacillati</taxon>
        <taxon>Actinomycetota</taxon>
        <taxon>Actinomycetes</taxon>
        <taxon>Micromonosporales</taxon>
        <taxon>Micromonosporaceae</taxon>
        <taxon>Plantactinospora</taxon>
    </lineage>
</organism>